<name>A0A6A6FM87_9PEZI</name>
<feature type="compositionally biased region" description="Basic and acidic residues" evidence="1">
    <location>
        <begin position="523"/>
        <end position="534"/>
    </location>
</feature>
<proteinExistence type="predicted"/>
<feature type="compositionally biased region" description="Polar residues" evidence="1">
    <location>
        <begin position="893"/>
        <end position="913"/>
    </location>
</feature>
<gene>
    <name evidence="2" type="ORF">CERZMDRAFT_94953</name>
</gene>
<dbReference type="EMBL" id="ML992667">
    <property type="protein sequence ID" value="KAF2214559.1"/>
    <property type="molecule type" value="Genomic_DNA"/>
</dbReference>
<feature type="region of interest" description="Disordered" evidence="1">
    <location>
        <begin position="147"/>
        <end position="169"/>
    </location>
</feature>
<keyword evidence="3" id="KW-1185">Reference proteome</keyword>
<feature type="region of interest" description="Disordered" evidence="1">
    <location>
        <begin position="523"/>
        <end position="621"/>
    </location>
</feature>
<protein>
    <submittedName>
        <fullName evidence="2">Uncharacterized protein</fullName>
    </submittedName>
</protein>
<dbReference type="Proteomes" id="UP000799539">
    <property type="component" value="Unassembled WGS sequence"/>
</dbReference>
<organism evidence="2 3">
    <name type="scientific">Cercospora zeae-maydis SCOH1-5</name>
    <dbReference type="NCBI Taxonomy" id="717836"/>
    <lineage>
        <taxon>Eukaryota</taxon>
        <taxon>Fungi</taxon>
        <taxon>Dikarya</taxon>
        <taxon>Ascomycota</taxon>
        <taxon>Pezizomycotina</taxon>
        <taxon>Dothideomycetes</taxon>
        <taxon>Dothideomycetidae</taxon>
        <taxon>Mycosphaerellales</taxon>
        <taxon>Mycosphaerellaceae</taxon>
        <taxon>Cercospora</taxon>
    </lineage>
</organism>
<evidence type="ECO:0000313" key="3">
    <source>
        <dbReference type="Proteomes" id="UP000799539"/>
    </source>
</evidence>
<sequence length="1002" mass="111159">MPAWPTVKGSGGNASQIPALKSTRPNHDEHEEEKARQAAPSPSLNHHPRSTQEQRRRRSAQYREYQHEGQPGAEKEKVCCGVLEGPVSPWVPSSISSQRRRDTHRTRCGAASLDRTRAHRRDNGSDEDAFQHDIRYFAHSRHPTRFTSRKYSNEDPAEGATHISKQSGSLARGHIFSGEKCSQSIPRRQLSLPTQHEIKCDKYSIQDQERASSCEIEIETQLDGGAEPSSSEARDQARCARSRTVNVADRVKALETKAINPVPATFTRQDGKARADMISERNGIAQPVPFVFPLHVRRFTRRTSNGRFLRPQTPLYQSCLDNDAEIHAPLPQRTIPIVRSPVERSTGPADPLIDDDSEGVYDRTSTQATTMAQTLPGNDTTTNIVDHIKIPPAQPQYQINSQVWPEQASFRTVATRVDPVSHLHGRRNSCFRHGRKQTTFKGTRDLYDQGGRGQYVPAGFDEPRNVDATSPYLVHNLTRYSRALDRDDACPDCVAELSIRRRESEPEHLASVATPVAAHVLDERALKENTEQDLAKSTSMSCDSNDAMTAAAIPPEERDSSQGGDDTDSTVLGVPKEPQMPAPEEDARNRNARFAQHVHESSTPNEHATAAESNAYDRSEDDDKIVLTSDLGDGLDAVILERGGRLERVVMNLRKNAPTVAGLLRLSRELIQVADALEAAASKGAESTDGAHSSPDEPAIYSDLTSRADLDTLLPRIFDSVITRERTDPSTVAECDFARCQDAASQALYKHFPRRASTKAPLPSPGTRLVNRQRIQADYRALRKHFGRGSSYDEPEFAELGAEDRLQMRAARNLQTTPLGHEAHSNLLNMASTSSSPDVLYCNRASVDVPNISVTDNASYEHGPISLPSHILKARDIMYPPLPWSTAETRSPPLFSQSTCPSLNTSATNSTEHSPTRGIDATFSDHSRVYTWKELTDATAPSPDTARTQEISSLPQVLYSGGENMRQADRMDKNQAVHEAAALERRTRRRRYTKSQVRTLNE</sequence>
<reference evidence="2" key="1">
    <citation type="journal article" date="2020" name="Stud. Mycol.">
        <title>101 Dothideomycetes genomes: a test case for predicting lifestyles and emergence of pathogens.</title>
        <authorList>
            <person name="Haridas S."/>
            <person name="Albert R."/>
            <person name="Binder M."/>
            <person name="Bloem J."/>
            <person name="Labutti K."/>
            <person name="Salamov A."/>
            <person name="Andreopoulos B."/>
            <person name="Baker S."/>
            <person name="Barry K."/>
            <person name="Bills G."/>
            <person name="Bluhm B."/>
            <person name="Cannon C."/>
            <person name="Castanera R."/>
            <person name="Culley D."/>
            <person name="Daum C."/>
            <person name="Ezra D."/>
            <person name="Gonzalez J."/>
            <person name="Henrissat B."/>
            <person name="Kuo A."/>
            <person name="Liang C."/>
            <person name="Lipzen A."/>
            <person name="Lutzoni F."/>
            <person name="Magnuson J."/>
            <person name="Mondo S."/>
            <person name="Nolan M."/>
            <person name="Ohm R."/>
            <person name="Pangilinan J."/>
            <person name="Park H.-J."/>
            <person name="Ramirez L."/>
            <person name="Alfaro M."/>
            <person name="Sun H."/>
            <person name="Tritt A."/>
            <person name="Yoshinaga Y."/>
            <person name="Zwiers L.-H."/>
            <person name="Turgeon B."/>
            <person name="Goodwin S."/>
            <person name="Spatafora J."/>
            <person name="Crous P."/>
            <person name="Grigoriev I."/>
        </authorList>
    </citation>
    <scope>NUCLEOTIDE SEQUENCE</scope>
    <source>
        <strain evidence="2">SCOH1-5</strain>
    </source>
</reference>
<feature type="region of interest" description="Disordered" evidence="1">
    <location>
        <begin position="893"/>
        <end position="921"/>
    </location>
</feature>
<dbReference type="OrthoDB" id="270171at2759"/>
<evidence type="ECO:0000313" key="2">
    <source>
        <dbReference type="EMBL" id="KAF2214559.1"/>
    </source>
</evidence>
<evidence type="ECO:0000256" key="1">
    <source>
        <dbReference type="SAM" id="MobiDB-lite"/>
    </source>
</evidence>
<feature type="compositionally biased region" description="Basic and acidic residues" evidence="1">
    <location>
        <begin position="25"/>
        <end position="36"/>
    </location>
</feature>
<dbReference type="AlphaFoldDB" id="A0A6A6FM87"/>
<feature type="region of interest" description="Disordered" evidence="1">
    <location>
        <begin position="1"/>
        <end position="77"/>
    </location>
</feature>
<feature type="compositionally biased region" description="Polar residues" evidence="1">
    <location>
        <begin position="535"/>
        <end position="547"/>
    </location>
</feature>
<accession>A0A6A6FM87</accession>